<dbReference type="Pfam" id="PF09587">
    <property type="entry name" value="PGA_cap"/>
    <property type="match status" value="1"/>
</dbReference>
<dbReference type="InterPro" id="IPR052169">
    <property type="entry name" value="CW_Biosynth-Accessory"/>
</dbReference>
<evidence type="ECO:0000313" key="3">
    <source>
        <dbReference type="EMBL" id="PPK94733.1"/>
    </source>
</evidence>
<gene>
    <name evidence="3" type="ORF">CLV92_107236</name>
</gene>
<dbReference type="AlphaFoldDB" id="A0A2S6IKH3"/>
<protein>
    <submittedName>
        <fullName evidence="3">Capsule synthesis protein PGA_cap</fullName>
    </submittedName>
</protein>
<comment type="caution">
    <text evidence="3">The sequence shown here is derived from an EMBL/GenBank/DDBJ whole genome shotgun (WGS) entry which is preliminary data.</text>
</comment>
<dbReference type="SMART" id="SM00854">
    <property type="entry name" value="PGA_cap"/>
    <property type="match status" value="1"/>
</dbReference>
<evidence type="ECO:0000259" key="2">
    <source>
        <dbReference type="SMART" id="SM00854"/>
    </source>
</evidence>
<dbReference type="PANTHER" id="PTHR33393">
    <property type="entry name" value="POLYGLUTAMINE SYNTHESIS ACCESSORY PROTEIN RV0574C-RELATED"/>
    <property type="match status" value="1"/>
</dbReference>
<dbReference type="InterPro" id="IPR019079">
    <property type="entry name" value="Capsule_synth_CapA"/>
</dbReference>
<feature type="domain" description="Capsule synthesis protein CapA" evidence="2">
    <location>
        <begin position="1"/>
        <end position="125"/>
    </location>
</feature>
<name>A0A2S6IKH3_9ACTN</name>
<dbReference type="SUPFAM" id="SSF56300">
    <property type="entry name" value="Metallo-dependent phosphatases"/>
    <property type="match status" value="1"/>
</dbReference>
<dbReference type="Gene3D" id="3.60.21.10">
    <property type="match status" value="1"/>
</dbReference>
<proteinExistence type="inferred from homology"/>
<organism evidence="3 4">
    <name type="scientific">Kineococcus xinjiangensis</name>
    <dbReference type="NCBI Taxonomy" id="512762"/>
    <lineage>
        <taxon>Bacteria</taxon>
        <taxon>Bacillati</taxon>
        <taxon>Actinomycetota</taxon>
        <taxon>Actinomycetes</taxon>
        <taxon>Kineosporiales</taxon>
        <taxon>Kineosporiaceae</taxon>
        <taxon>Kineococcus</taxon>
    </lineage>
</organism>
<accession>A0A2S6IKH3</accession>
<dbReference type="Proteomes" id="UP000239485">
    <property type="component" value="Unassembled WGS sequence"/>
</dbReference>
<evidence type="ECO:0000256" key="1">
    <source>
        <dbReference type="ARBA" id="ARBA00005662"/>
    </source>
</evidence>
<comment type="similarity">
    <text evidence="1">Belongs to the CapA family.</text>
</comment>
<evidence type="ECO:0000313" key="4">
    <source>
        <dbReference type="Proteomes" id="UP000239485"/>
    </source>
</evidence>
<dbReference type="EMBL" id="PTJD01000007">
    <property type="protein sequence ID" value="PPK94733.1"/>
    <property type="molecule type" value="Genomic_DNA"/>
</dbReference>
<keyword evidence="4" id="KW-1185">Reference proteome</keyword>
<reference evidence="3 4" key="1">
    <citation type="submission" date="2018-02" db="EMBL/GenBank/DDBJ databases">
        <title>Genomic Encyclopedia of Archaeal and Bacterial Type Strains, Phase II (KMG-II): from individual species to whole genera.</title>
        <authorList>
            <person name="Goeker M."/>
        </authorList>
    </citation>
    <scope>NUCLEOTIDE SEQUENCE [LARGE SCALE GENOMIC DNA]</scope>
    <source>
        <strain evidence="3 4">DSM 22857</strain>
    </source>
</reference>
<dbReference type="InterPro" id="IPR029052">
    <property type="entry name" value="Metallo-depent_PP-like"/>
</dbReference>
<dbReference type="PANTHER" id="PTHR33393:SF13">
    <property type="entry name" value="PGA BIOSYNTHESIS PROTEIN CAPA"/>
    <property type="match status" value="1"/>
</dbReference>
<sequence>MRGQRIAVLAATQVLDSSLAAAWTAEEDEPGLASAQQGRARTRLLQAVREARASADSVLVLLHWGRESRRRPLPVQRSLADELIAAGVDAVVGSQAHALLGAGWKHSGGRSGYVDYGLGNFVSYSRRAPATSTGVLELTLGADGSVSAARWHPAVIRSGVPVPLTGEDAWAAAGAKESLRRLTDLHPTPGGAATTS</sequence>